<dbReference type="AlphaFoldDB" id="A0A2P2I516"/>
<protein>
    <submittedName>
        <fullName evidence="9">Cell division cycle protein 16 homolog</fullName>
    </submittedName>
</protein>
<evidence type="ECO:0000256" key="5">
    <source>
        <dbReference type="ARBA" id="ARBA00022803"/>
    </source>
</evidence>
<evidence type="ECO:0000313" key="9">
    <source>
        <dbReference type="EMBL" id="LAB68986.1"/>
    </source>
</evidence>
<dbReference type="PANTHER" id="PTHR12558">
    <property type="entry name" value="CELL DIVISION CYCLE 16,23,27"/>
    <property type="match status" value="1"/>
</dbReference>
<dbReference type="PROSITE" id="PS50005">
    <property type="entry name" value="TPR"/>
    <property type="match status" value="2"/>
</dbReference>
<dbReference type="GO" id="GO:0045842">
    <property type="term" value="P:positive regulation of mitotic metaphase/anaphase transition"/>
    <property type="evidence" value="ECO:0007669"/>
    <property type="project" value="TreeGrafter"/>
</dbReference>
<evidence type="ECO:0000256" key="1">
    <source>
        <dbReference type="ARBA" id="ARBA00022618"/>
    </source>
</evidence>
<dbReference type="GO" id="GO:0031145">
    <property type="term" value="P:anaphase-promoting complex-dependent catabolic process"/>
    <property type="evidence" value="ECO:0007669"/>
    <property type="project" value="TreeGrafter"/>
</dbReference>
<feature type="compositionally biased region" description="Low complexity" evidence="8">
    <location>
        <begin position="661"/>
        <end position="673"/>
    </location>
</feature>
<keyword evidence="4" id="KW-0833">Ubl conjugation pathway</keyword>
<proteinExistence type="evidence at transcript level"/>
<accession>A0A2P2I516</accession>
<keyword evidence="2" id="KW-0677">Repeat</keyword>
<keyword evidence="5 7" id="KW-0802">TPR repeat</keyword>
<keyword evidence="6" id="KW-0131">Cell cycle</keyword>
<evidence type="ECO:0000256" key="3">
    <source>
        <dbReference type="ARBA" id="ARBA00022776"/>
    </source>
</evidence>
<dbReference type="SUPFAM" id="SSF48452">
    <property type="entry name" value="TPR-like"/>
    <property type="match status" value="2"/>
</dbReference>
<evidence type="ECO:0000256" key="6">
    <source>
        <dbReference type="ARBA" id="ARBA00023306"/>
    </source>
</evidence>
<dbReference type="InterPro" id="IPR019734">
    <property type="entry name" value="TPR_rpt"/>
</dbReference>
<dbReference type="Pfam" id="PF13424">
    <property type="entry name" value="TPR_12"/>
    <property type="match status" value="1"/>
</dbReference>
<dbReference type="Gene3D" id="1.25.40.10">
    <property type="entry name" value="Tetratricopeptide repeat domain"/>
    <property type="match status" value="1"/>
</dbReference>
<dbReference type="GO" id="GO:0005737">
    <property type="term" value="C:cytoplasm"/>
    <property type="evidence" value="ECO:0007669"/>
    <property type="project" value="TreeGrafter"/>
</dbReference>
<dbReference type="GO" id="GO:0005680">
    <property type="term" value="C:anaphase-promoting complex"/>
    <property type="evidence" value="ECO:0007669"/>
    <property type="project" value="TreeGrafter"/>
</dbReference>
<sequence>MADNARIMEDINIEKLRKLVRSYLERHHYEAAVFWGDKVVTFSNGDPIDVYWLVQAYIHTSQYHRACLLINTYNLTLNGSLCYLAALCLFKVLEYQDSLSLLESAAWPSVCTPAPSSNGAMKDTESCSSTQQKQQQKKDGGFTRPIPDLDDMISLECSRQMLRAKIYEATDNSVQATECYVAALQADPLCYDALKSLTGHYMLTMKEEKDLHDSLPLEICCKNQSQIDLVRVCYETKVNKCAIDQPNLSKQMNDKSDGSTKPIRTKVDLDALPLTVAPLSNNLDIITARAEKLYYKCSFVSCFQLTRRVLEQDPYHTECLPIHIACLIELKQSNALFLLAHKLVDLYPETALSWFAVGSYYYLIGKNEHARRYLSKATTIDKVFGPAWIAFAHSFASENEHDQASAAYFKAAQLMKGSHLPLLYIGMEYTLTNNPKFAEKFFQKAVMMAPDDPFVLHELGVVNFNNEQYDAARKYLSRAVLVVQRLYGEGNNYYSIPSQWTPLLNNLGHTLRKMGQYKEALHYHYEALRLLPSEASTYTAIGFCLGLQGELEEAIEALHNSLSLHRDQTVAATLLSTFMDQLAVTEQPFPEDEDAPIPEYSNLSERIGGLRKEGIIINSAGSSSSVLCSIATNTEQQQQLAISLDHAMHDTSDIDVAPVTTASASESADTSADLLESSSVLSATSPPPNKSLLSIEDMVMDEESD</sequence>
<feature type="region of interest" description="Disordered" evidence="8">
    <location>
        <begin position="661"/>
        <end position="705"/>
    </location>
</feature>
<keyword evidence="3" id="KW-0498">Mitosis</keyword>
<evidence type="ECO:0000256" key="4">
    <source>
        <dbReference type="ARBA" id="ARBA00022786"/>
    </source>
</evidence>
<evidence type="ECO:0000256" key="8">
    <source>
        <dbReference type="SAM" id="MobiDB-lite"/>
    </source>
</evidence>
<reference evidence="9" key="1">
    <citation type="journal article" date="2018" name="Biosci. Biotechnol. Biochem.">
        <title>Polysaccharide hydrolase of the hadal zone amphipods Hirondellea gigas.</title>
        <authorList>
            <person name="Kobayashi H."/>
            <person name="Nagahama T."/>
            <person name="Arai W."/>
            <person name="Sasagawa Y."/>
            <person name="Umeda M."/>
            <person name="Hayashi T."/>
            <person name="Nikaido I."/>
            <person name="Watanabe H."/>
            <person name="Oguri K."/>
            <person name="Kitazato H."/>
            <person name="Fujioka K."/>
            <person name="Kido Y."/>
            <person name="Takami H."/>
        </authorList>
    </citation>
    <scope>NUCLEOTIDE SEQUENCE</scope>
    <source>
        <tissue evidence="9">Whole body</tissue>
    </source>
</reference>
<dbReference type="EMBL" id="IACF01003369">
    <property type="protein sequence ID" value="LAB68986.1"/>
    <property type="molecule type" value="mRNA"/>
</dbReference>
<dbReference type="SMART" id="SM00028">
    <property type="entry name" value="TPR"/>
    <property type="match status" value="7"/>
</dbReference>
<evidence type="ECO:0000256" key="7">
    <source>
        <dbReference type="PROSITE-ProRule" id="PRU00339"/>
    </source>
</evidence>
<feature type="repeat" description="TPR" evidence="7">
    <location>
        <begin position="535"/>
        <end position="568"/>
    </location>
</feature>
<dbReference type="GO" id="GO:0016567">
    <property type="term" value="P:protein ubiquitination"/>
    <property type="evidence" value="ECO:0007669"/>
    <property type="project" value="TreeGrafter"/>
</dbReference>
<dbReference type="GO" id="GO:0051301">
    <property type="term" value="P:cell division"/>
    <property type="evidence" value="ECO:0007669"/>
    <property type="project" value="UniProtKB-KW"/>
</dbReference>
<name>A0A2P2I516_9CRUS</name>
<keyword evidence="1 9" id="KW-0132">Cell division</keyword>
<dbReference type="InterPro" id="IPR011990">
    <property type="entry name" value="TPR-like_helical_dom_sf"/>
</dbReference>
<dbReference type="PANTHER" id="PTHR12558:SF9">
    <property type="entry name" value="CELL DIVISION CYCLE PROTEIN 16 HOMOLOG"/>
    <property type="match status" value="1"/>
</dbReference>
<dbReference type="Pfam" id="PF13181">
    <property type="entry name" value="TPR_8"/>
    <property type="match status" value="1"/>
</dbReference>
<evidence type="ECO:0000256" key="2">
    <source>
        <dbReference type="ARBA" id="ARBA00022737"/>
    </source>
</evidence>
<organism evidence="9">
    <name type="scientific">Hirondellea gigas</name>
    <dbReference type="NCBI Taxonomy" id="1518452"/>
    <lineage>
        <taxon>Eukaryota</taxon>
        <taxon>Metazoa</taxon>
        <taxon>Ecdysozoa</taxon>
        <taxon>Arthropoda</taxon>
        <taxon>Crustacea</taxon>
        <taxon>Multicrustacea</taxon>
        <taxon>Malacostraca</taxon>
        <taxon>Eumalacostraca</taxon>
        <taxon>Peracarida</taxon>
        <taxon>Amphipoda</taxon>
        <taxon>Amphilochidea</taxon>
        <taxon>Lysianassida</taxon>
        <taxon>Lysianassidira</taxon>
        <taxon>Lysianassoidea</taxon>
        <taxon>Lysianassidae</taxon>
        <taxon>Hirondellea</taxon>
    </lineage>
</organism>
<feature type="region of interest" description="Disordered" evidence="8">
    <location>
        <begin position="117"/>
        <end position="147"/>
    </location>
</feature>
<dbReference type="Pfam" id="PF12895">
    <property type="entry name" value="ANAPC3"/>
    <property type="match status" value="1"/>
</dbReference>
<feature type="repeat" description="TPR" evidence="7">
    <location>
        <begin position="501"/>
        <end position="534"/>
    </location>
</feature>